<dbReference type="PANTHER" id="PTHR47691">
    <property type="entry name" value="REGULATOR-RELATED"/>
    <property type="match status" value="1"/>
</dbReference>
<dbReference type="SUPFAM" id="SSF52540">
    <property type="entry name" value="P-loop containing nucleoside triphosphate hydrolases"/>
    <property type="match status" value="1"/>
</dbReference>
<feature type="compositionally biased region" description="Low complexity" evidence="5">
    <location>
        <begin position="1085"/>
        <end position="1095"/>
    </location>
</feature>
<dbReference type="SUPFAM" id="SSF46894">
    <property type="entry name" value="C-terminal effector domain of the bipartite response regulators"/>
    <property type="match status" value="1"/>
</dbReference>
<gene>
    <name evidence="7" type="ORF">HFV08_01650</name>
</gene>
<dbReference type="InterPro" id="IPR001867">
    <property type="entry name" value="OmpR/PhoB-type_DNA-bd"/>
</dbReference>
<name>A0ABX1GXX2_9ACTN</name>
<evidence type="ECO:0000256" key="4">
    <source>
        <dbReference type="PROSITE-ProRule" id="PRU01091"/>
    </source>
</evidence>
<comment type="similarity">
    <text evidence="1">Belongs to the AfsR/DnrI/RedD regulatory family.</text>
</comment>
<dbReference type="Gene3D" id="3.40.50.300">
    <property type="entry name" value="P-loop containing nucleotide triphosphate hydrolases"/>
    <property type="match status" value="1"/>
</dbReference>
<keyword evidence="2" id="KW-0902">Two-component regulatory system</keyword>
<dbReference type="SUPFAM" id="SSF48452">
    <property type="entry name" value="TPR-like"/>
    <property type="match status" value="2"/>
</dbReference>
<dbReference type="InterPro" id="IPR016032">
    <property type="entry name" value="Sig_transdc_resp-reg_C-effctor"/>
</dbReference>
<dbReference type="InterPro" id="IPR011990">
    <property type="entry name" value="TPR-like_helical_dom_sf"/>
</dbReference>
<dbReference type="SMART" id="SM01043">
    <property type="entry name" value="BTAD"/>
    <property type="match status" value="1"/>
</dbReference>
<dbReference type="PROSITE" id="PS51755">
    <property type="entry name" value="OMPR_PHOB"/>
    <property type="match status" value="1"/>
</dbReference>
<keyword evidence="3 4" id="KW-0238">DNA-binding</keyword>
<evidence type="ECO:0000256" key="1">
    <source>
        <dbReference type="ARBA" id="ARBA00005820"/>
    </source>
</evidence>
<evidence type="ECO:0000256" key="2">
    <source>
        <dbReference type="ARBA" id="ARBA00023012"/>
    </source>
</evidence>
<dbReference type="PANTHER" id="PTHR47691:SF3">
    <property type="entry name" value="HTH-TYPE TRANSCRIPTIONAL REGULATOR RV0890C-RELATED"/>
    <property type="match status" value="1"/>
</dbReference>
<accession>A0ABX1GXX2</accession>
<evidence type="ECO:0000256" key="5">
    <source>
        <dbReference type="SAM" id="MobiDB-lite"/>
    </source>
</evidence>
<evidence type="ECO:0000259" key="6">
    <source>
        <dbReference type="PROSITE" id="PS51755"/>
    </source>
</evidence>
<dbReference type="Gene3D" id="1.25.40.10">
    <property type="entry name" value="Tetratricopeptide repeat domain"/>
    <property type="match status" value="2"/>
</dbReference>
<dbReference type="InterPro" id="IPR058852">
    <property type="entry name" value="HTH_77"/>
</dbReference>
<dbReference type="Pfam" id="PF03704">
    <property type="entry name" value="BTAD"/>
    <property type="match status" value="1"/>
</dbReference>
<feature type="DNA-binding region" description="OmpR/PhoB-type" evidence="4">
    <location>
        <begin position="1"/>
        <end position="97"/>
    </location>
</feature>
<reference evidence="7 8" key="1">
    <citation type="submission" date="2020-04" db="EMBL/GenBank/DDBJ databases">
        <title>Phylogenetic Diversity and Antibacterial Activity against Ralstonia solanacearum of Endophytic Actinomycete Isolated from Moss.</title>
        <authorList>
            <person name="Zhuang X."/>
        </authorList>
    </citation>
    <scope>NUCLEOTIDE SEQUENCE [LARGE SCALE GENOMIC DNA]</scope>
    <source>
        <strain evidence="7 8">LD120</strain>
    </source>
</reference>
<dbReference type="InterPro" id="IPR027417">
    <property type="entry name" value="P-loop_NTPase"/>
</dbReference>
<dbReference type="PRINTS" id="PR00364">
    <property type="entry name" value="DISEASERSIST"/>
</dbReference>
<dbReference type="Gene3D" id="1.10.10.10">
    <property type="entry name" value="Winged helix-like DNA-binding domain superfamily/Winged helix DNA-binding domain"/>
    <property type="match status" value="1"/>
</dbReference>
<feature type="domain" description="OmpR/PhoB-type" evidence="6">
    <location>
        <begin position="1"/>
        <end position="97"/>
    </location>
</feature>
<feature type="region of interest" description="Disordered" evidence="5">
    <location>
        <begin position="1073"/>
        <end position="1095"/>
    </location>
</feature>
<dbReference type="SMART" id="SM00862">
    <property type="entry name" value="Trans_reg_C"/>
    <property type="match status" value="1"/>
</dbReference>
<keyword evidence="8" id="KW-1185">Reference proteome</keyword>
<proteinExistence type="inferred from homology"/>
<dbReference type="InterPro" id="IPR036388">
    <property type="entry name" value="WH-like_DNA-bd_sf"/>
</dbReference>
<dbReference type="CDD" id="cd15831">
    <property type="entry name" value="BTAD"/>
    <property type="match status" value="1"/>
</dbReference>
<evidence type="ECO:0000313" key="7">
    <source>
        <dbReference type="EMBL" id="NKI39975.1"/>
    </source>
</evidence>
<dbReference type="EMBL" id="JAAWWP010000001">
    <property type="protein sequence ID" value="NKI39975.1"/>
    <property type="molecule type" value="Genomic_DNA"/>
</dbReference>
<protein>
    <submittedName>
        <fullName evidence="7">AfsR/SARP family transcriptional regulator</fullName>
    </submittedName>
</protein>
<dbReference type="RefSeq" id="WP_168535053.1">
    <property type="nucleotide sequence ID" value="NZ_JAAWWP010000001.1"/>
</dbReference>
<sequence>MRFGVLGPLEVRTDLGRPVRVPEVKVRTLLAGLLAHQGHVVSADQLIEVLWGGAALPANPTASLQAKVSQLRRALEDAEPGARELVQHRPPGYVLRAPDEAVDAGQFRALLARSRTAADPRGKAAVLSDALALWRGPAFADFTRDSFVRTAVASLDEARLTAIEEHAEARLELGEHSLVVEELTPVVTAHPLRERLRRAQMHALHRAGRSVEALDSYTDLRRRLREELGLVPGAAIDALQQAILRQDPGLQDSAPAAEPAVRARTNLPDPVNPLVGREQALADGRRLIRPHRLVTLTGAGGVGKTRLALAVAGGLTAEFPDGVWLVELAGAGAADDPVTAEDLARRVMTVLGIREESEGAGPVASLQGPAERLAQTVAPRRLLLVLDNCEHVVDAVAGLVDRLLASGRGVKVLATSQEPLRVSGETVWAVPPLELPARDEPAHLERSSAVQLFVARAAAADPSFVLDADSAPSVAAVCRRLDGIPLALELAATRVRALGVRELLARLDDRFQILNSGYRGAPPRQQTLQATIDWSWSLLSPQEQVVLRRLAVHAEGCALSAAEELSAGGGMPRAEVVDILARLVDRSLVVRSDGPTAARFRLLESVWVYAQRRLQESGEAEEIAVCHARYYTELAERARPRLHGPGQQNRLRLLAAEAANFRQALETAKRTGAAPLALRIVNALAWYWFLSGRLGEACRFLACALETEGPAPAVATAEAATWGEGFRLLLGEGEPDEECDRAGRTGSAERTVGRARAEWFLGFAQWEVGNSAASEEHVNRALLDFRALQDPWGVAAALNSRAALAMARGDLAALRDNALEARAQFDRLGDVWGQLKAAEALGVHAEITADYERAAALHREGLRMAQSLELWSEVSRQLSGLGRIALLSGRHAAAEEFHRRALRLAVEQGNQPAAQMAELGLALGARRQGELDTAETHLTPWREWNASRGASNGLALVLAELGFAAELRGDADAALTLHREGLTAALATEDARAVALALEGLAGAHALAGRPRRAARLLGTASSTRARAGAPLPLAERRDVERIGARAEAELGAVYAAEFAAGAAVDHLTAAHAEQEPSAALVEEGAGAARAPRPR</sequence>
<dbReference type="Proteomes" id="UP000772196">
    <property type="component" value="Unassembled WGS sequence"/>
</dbReference>
<organism evidence="7 8">
    <name type="scientific">Streptomyces physcomitrii</name>
    <dbReference type="NCBI Taxonomy" id="2724184"/>
    <lineage>
        <taxon>Bacteria</taxon>
        <taxon>Bacillati</taxon>
        <taxon>Actinomycetota</taxon>
        <taxon>Actinomycetes</taxon>
        <taxon>Kitasatosporales</taxon>
        <taxon>Streptomycetaceae</taxon>
        <taxon>Streptomyces</taxon>
    </lineage>
</organism>
<evidence type="ECO:0000256" key="3">
    <source>
        <dbReference type="ARBA" id="ARBA00023125"/>
    </source>
</evidence>
<dbReference type="Pfam" id="PF25872">
    <property type="entry name" value="HTH_77"/>
    <property type="match status" value="1"/>
</dbReference>
<comment type="caution">
    <text evidence="7">The sequence shown here is derived from an EMBL/GenBank/DDBJ whole genome shotgun (WGS) entry which is preliminary data.</text>
</comment>
<evidence type="ECO:0000313" key="8">
    <source>
        <dbReference type="Proteomes" id="UP000772196"/>
    </source>
</evidence>
<dbReference type="Pfam" id="PF00486">
    <property type="entry name" value="Trans_reg_C"/>
    <property type="match status" value="1"/>
</dbReference>
<dbReference type="InterPro" id="IPR005158">
    <property type="entry name" value="BTAD"/>
</dbReference>